<dbReference type="Gene3D" id="3.90.190.10">
    <property type="entry name" value="Protein tyrosine phosphatase superfamily"/>
    <property type="match status" value="1"/>
</dbReference>
<feature type="region of interest" description="Disordered" evidence="2">
    <location>
        <begin position="938"/>
        <end position="1117"/>
    </location>
</feature>
<feature type="domain" description="Tyrosine specific protein phosphatases" evidence="4">
    <location>
        <begin position="224"/>
        <end position="283"/>
    </location>
</feature>
<feature type="compositionally biased region" description="Polar residues" evidence="2">
    <location>
        <begin position="1087"/>
        <end position="1101"/>
    </location>
</feature>
<feature type="region of interest" description="Disordered" evidence="2">
    <location>
        <begin position="855"/>
        <end position="917"/>
    </location>
</feature>
<feature type="domain" description="Tyrosine-protein phosphatase" evidence="3">
    <location>
        <begin position="156"/>
        <end position="304"/>
    </location>
</feature>
<dbReference type="InterPro" id="IPR029021">
    <property type="entry name" value="Prot-tyrosine_phosphatase-like"/>
</dbReference>
<dbReference type="PROSITE" id="PS50054">
    <property type="entry name" value="TYR_PHOSPHATASE_DUAL"/>
    <property type="match status" value="1"/>
</dbReference>
<dbReference type="InterPro" id="IPR000387">
    <property type="entry name" value="Tyr_Pase_dom"/>
</dbReference>
<organism evidence="5">
    <name type="scientific">Xenopus tropicalis</name>
    <name type="common">Western clawed frog</name>
    <name type="synonym">Silurana tropicalis</name>
    <dbReference type="NCBI Taxonomy" id="8364"/>
    <lineage>
        <taxon>Eukaryota</taxon>
        <taxon>Metazoa</taxon>
        <taxon>Chordata</taxon>
        <taxon>Craniata</taxon>
        <taxon>Vertebrata</taxon>
        <taxon>Euteleostomi</taxon>
        <taxon>Amphibia</taxon>
        <taxon>Batrachia</taxon>
        <taxon>Anura</taxon>
        <taxon>Pipoidea</taxon>
        <taxon>Pipidae</taxon>
        <taxon>Xenopodinae</taxon>
        <taxon>Xenopus</taxon>
        <taxon>Silurana</taxon>
    </lineage>
</organism>
<evidence type="ECO:0000259" key="4">
    <source>
        <dbReference type="PROSITE" id="PS50056"/>
    </source>
</evidence>
<protein>
    <submittedName>
        <fullName evidence="5">LOC100135355 protein</fullName>
    </submittedName>
</protein>
<dbReference type="PRINTS" id="PR01908">
    <property type="entry name" value="ADSPHPHTASE"/>
</dbReference>
<reference evidence="5" key="1">
    <citation type="submission" date="2007-12" db="EMBL/GenBank/DDBJ databases">
        <authorList>
            <consortium name="NIH - Xenopus Gene Collection (XGC) project"/>
        </authorList>
    </citation>
    <scope>NUCLEOTIDE SEQUENCE [LARGE SCALE MRNA]</scope>
    <source>
        <strain evidence="5">TGA IC</strain>
        <tissue evidence="5">Tail</tissue>
    </source>
</reference>
<name>A9UMH2_XENTR</name>
<feature type="region of interest" description="Disordered" evidence="2">
    <location>
        <begin position="390"/>
        <end position="416"/>
    </location>
</feature>
<evidence type="ECO:0000313" key="5">
    <source>
        <dbReference type="EMBL" id="AAI57657.1"/>
    </source>
</evidence>
<dbReference type="AlphaFoldDB" id="A9UMH2"/>
<feature type="compositionally biased region" description="Basic and acidic residues" evidence="2">
    <location>
        <begin position="950"/>
        <end position="997"/>
    </location>
</feature>
<feature type="region of interest" description="Disordered" evidence="2">
    <location>
        <begin position="570"/>
        <end position="597"/>
    </location>
</feature>
<feature type="compositionally biased region" description="Basic and acidic residues" evidence="2">
    <location>
        <begin position="514"/>
        <end position="527"/>
    </location>
</feature>
<dbReference type="SMART" id="SM00195">
    <property type="entry name" value="DSPc"/>
    <property type="match status" value="1"/>
</dbReference>
<feature type="non-terminal residue" evidence="5">
    <location>
        <position position="1"/>
    </location>
</feature>
<dbReference type="PANTHER" id="PTHR45682">
    <property type="entry name" value="AGAP008228-PA"/>
    <property type="match status" value="1"/>
</dbReference>
<dbReference type="Pfam" id="PF00782">
    <property type="entry name" value="DSPc"/>
    <property type="match status" value="1"/>
</dbReference>
<comment type="similarity">
    <text evidence="1">Belongs to the protein-tyrosine phosphatase family. Non-receptor class dual specificity subfamily.</text>
</comment>
<evidence type="ECO:0000256" key="2">
    <source>
        <dbReference type="SAM" id="MobiDB-lite"/>
    </source>
</evidence>
<dbReference type="EMBL" id="BC157656">
    <property type="protein sequence ID" value="AAI57657.1"/>
    <property type="molecule type" value="mRNA"/>
</dbReference>
<feature type="region of interest" description="Disordered" evidence="2">
    <location>
        <begin position="477"/>
        <end position="499"/>
    </location>
</feature>
<dbReference type="InterPro" id="IPR000340">
    <property type="entry name" value="Dual-sp_phosphatase_cat-dom"/>
</dbReference>
<feature type="compositionally biased region" description="Basic and acidic residues" evidence="2">
    <location>
        <begin position="1022"/>
        <end position="1031"/>
    </location>
</feature>
<dbReference type="CDD" id="cd14576">
    <property type="entry name" value="DSP_iDUSP27"/>
    <property type="match status" value="1"/>
</dbReference>
<accession>A9UMH2</accession>
<dbReference type="InterPro" id="IPR020405">
    <property type="entry name" value="Atypical_DUSP_subfamA"/>
</dbReference>
<evidence type="ECO:0000256" key="1">
    <source>
        <dbReference type="ARBA" id="ARBA00008601"/>
    </source>
</evidence>
<dbReference type="PROSITE" id="PS50056">
    <property type="entry name" value="TYR_PHOSPHATASE_2"/>
    <property type="match status" value="1"/>
</dbReference>
<feature type="region of interest" description="Disordered" evidence="2">
    <location>
        <begin position="514"/>
        <end position="535"/>
    </location>
</feature>
<dbReference type="SUPFAM" id="SSF52799">
    <property type="entry name" value="(Phosphotyrosine protein) phosphatases II"/>
    <property type="match status" value="1"/>
</dbReference>
<dbReference type="InterPro" id="IPR020422">
    <property type="entry name" value="TYR_PHOSPHATASE_DUAL_dom"/>
</dbReference>
<sequence>VRQHRDALHSLPSCNARIHRKQITMATGQDQEGEQVVPDEGADEDVRAVQAHYLRSPSPSSFSMLSDAYTESIFLEPIHLSSSVAAKQIINEELKHKEVKVDTTSPGMLESAEQLMVEDLYNRVKEKIDDRSLFNTPCVLDLQRELIKDRLESPLNSVDEVWPNVFIAEKSVAVNKGRLKRMGITHILNAGHNTTVFTGPDFYSGMNIQYMGVEVDDFPDSDISKFLRPGAEFLDEALLTYRGKVLVNSEMGISRSAVLVAAYLMIFHHMTIQEALMTMRKKRAIYPNDGFIMQLRELNEKLLEEREYSDQDDDANSQGSVIEAKASSIRVEEEDVGSIMGAKVHSITVEEEDTTSVMGSVMSMMGKASVVSKQPTLIDEDEEERIYEEWRRKQGLPPKDIPKKPENPDLKPPEEGDCGDYVKQMIHEWQNQNEKYQSLKLDDDDDGSSLMGGYAPSEFSDVSSVTSQQIQALKRQLEASGINRTSRGRSDSVSTDSTWDMWNERLQEIEKEAKAMADKGTKQKQREVDEESVFSDTSSLFNFCKKNKDKLTPLQRWKIKRIQFGYHKKDSEAADAQSKQEGSGQKQDDETSQSDVSVTAYQEWKMKHQQKLGSENKDEIVAIAKGEDTATVKRRQRRAEIIERSKQNLEESQSICGWDTASSISGSIPLTAFFPTAPSTSGVNDAASVLSMQSNRSGLSQAKSLASQPSMMPPNVPPGAADAISMASIQNWIANVVTETIAQKQNEIMMMSRASSALSVASGDVGRRMDDDKASLFGAAAGSCLSNSQHRDMRSTDSVLSYNTSMSASTDISTSKRKITQTSKPFYGLFLDDVDLKKLNQKENEIREEISGKMSKYQKERIVSNNKRSTAYKKKKAKDTEEDDETESFLSAKLPSYKPSPSRDYSKPNPSPYDGYCGKATAASSELEKNVSKWLSGVKSEGRTVVQNESRSERYSSRSEYQRDRESEMNGYEYSRKLTADDENTRSYMESTRESRRYSNVSEEEEEEVRHSYRTSKLNQNYREDSPDIHLGETSYDGSNNDLANARRPRTYQREDDSDNSDTSDLGTKRKYTQSLERHDEGGNEGGSSLTESRYSAGRQSQLRKRREEAEGADDDDIIAAWRNRQEETKSRLRRYKEEN</sequence>
<proteinExistence type="evidence at transcript level"/>
<gene>
    <name evidence="5" type="primary">LOC100135355</name>
</gene>
<feature type="compositionally biased region" description="Basic and acidic residues" evidence="2">
    <location>
        <begin position="400"/>
        <end position="414"/>
    </location>
</feature>
<evidence type="ECO:0000259" key="3">
    <source>
        <dbReference type="PROSITE" id="PS50054"/>
    </source>
</evidence>
<dbReference type="GO" id="GO:0008138">
    <property type="term" value="F:protein tyrosine/serine/threonine phosphatase activity"/>
    <property type="evidence" value="ECO:0007669"/>
    <property type="project" value="InterPro"/>
</dbReference>
<dbReference type="PANTHER" id="PTHR45682:SF4">
    <property type="entry name" value="SERINE_THREONINE_TYROSINE-INTERACTING-LIKE PROTEIN 2"/>
    <property type="match status" value="1"/>
</dbReference>
<dbReference type="PRINTS" id="PR01909">
    <property type="entry name" value="ADSPHPHTASEA"/>
</dbReference>